<gene>
    <name evidence="2" type="ORF">EVOR1521_LOCUS6679</name>
</gene>
<accession>A0AA36HZ31</accession>
<evidence type="ECO:0000256" key="1">
    <source>
        <dbReference type="SAM" id="Phobius"/>
    </source>
</evidence>
<name>A0AA36HZ31_9DINO</name>
<feature type="transmembrane region" description="Helical" evidence="1">
    <location>
        <begin position="444"/>
        <end position="465"/>
    </location>
</feature>
<feature type="non-terminal residue" evidence="2">
    <location>
        <position position="546"/>
    </location>
</feature>
<keyword evidence="1" id="KW-1133">Transmembrane helix</keyword>
<sequence>MRQMRARARAPAKSVRNVLQEDFQRKEGSAEELVARYPECEGLDVIWQVSLGVGGLGPTSKQRSLCALAAAELTRGKPGALKQRVSLGRGEVLALEGDEVLEASDASGPDPQVLCALSSGRHWLRWLELKSGEVEEIREEGVLVLYAVSGCAAAYFPRLKKVGGKLCLCPDCRADGGGDGFKVRAQDALVMQPAQGISLVAVEEAALVAAVFELRSARLRPAGVGCLLKALTVIVGVEGKEAEEKVLSCRFLLSIFMLDSLSWATGKIFQYEALLIAEDIGWCYLITSLVITTAEILVEFLASACTPWLCRRLLRVEPSARPLARLAAWAYAFSNLLALLVYPVLGGLIFANITGPAMVFVMVTFRTLQYSFCNQVGDQALEMSRPDWLHTFKKTTLRMPGLGPCCVQRPASPEGLAYFVTFLRFSVMLALGGAYVAVKDSDVFRWALATTCLVVNFVVSAMLLWNLPALSAGIGDSSETGIAAESEALPKAGAAAGGASGFRGLCQLGAAERGYLAFVVVTYGVPPQALDALQSVLLLELPLIFQ</sequence>
<organism evidence="2 3">
    <name type="scientific">Effrenium voratum</name>
    <dbReference type="NCBI Taxonomy" id="2562239"/>
    <lineage>
        <taxon>Eukaryota</taxon>
        <taxon>Sar</taxon>
        <taxon>Alveolata</taxon>
        <taxon>Dinophyceae</taxon>
        <taxon>Suessiales</taxon>
        <taxon>Symbiodiniaceae</taxon>
        <taxon>Effrenium</taxon>
    </lineage>
</organism>
<dbReference type="EMBL" id="CAUJNA010000507">
    <property type="protein sequence ID" value="CAJ1378008.1"/>
    <property type="molecule type" value="Genomic_DNA"/>
</dbReference>
<keyword evidence="1" id="KW-0472">Membrane</keyword>
<proteinExistence type="predicted"/>
<evidence type="ECO:0000313" key="3">
    <source>
        <dbReference type="Proteomes" id="UP001178507"/>
    </source>
</evidence>
<feature type="transmembrane region" description="Helical" evidence="1">
    <location>
        <begin position="416"/>
        <end position="438"/>
    </location>
</feature>
<dbReference type="Proteomes" id="UP001178507">
    <property type="component" value="Unassembled WGS sequence"/>
</dbReference>
<feature type="transmembrane region" description="Helical" evidence="1">
    <location>
        <begin position="322"/>
        <end position="342"/>
    </location>
</feature>
<protein>
    <submittedName>
        <fullName evidence="2">Uncharacterized protein</fullName>
    </submittedName>
</protein>
<dbReference type="AlphaFoldDB" id="A0AA36HZ31"/>
<evidence type="ECO:0000313" key="2">
    <source>
        <dbReference type="EMBL" id="CAJ1378008.1"/>
    </source>
</evidence>
<keyword evidence="1" id="KW-0812">Transmembrane</keyword>
<comment type="caution">
    <text evidence="2">The sequence shown here is derived from an EMBL/GenBank/DDBJ whole genome shotgun (WGS) entry which is preliminary data.</text>
</comment>
<reference evidence="2" key="1">
    <citation type="submission" date="2023-08" db="EMBL/GenBank/DDBJ databases">
        <authorList>
            <person name="Chen Y."/>
            <person name="Shah S."/>
            <person name="Dougan E. K."/>
            <person name="Thang M."/>
            <person name="Chan C."/>
        </authorList>
    </citation>
    <scope>NUCLEOTIDE SEQUENCE</scope>
</reference>
<keyword evidence="3" id="KW-1185">Reference proteome</keyword>